<dbReference type="SUPFAM" id="SSF49854">
    <property type="entry name" value="Spermadhesin, CUB domain"/>
    <property type="match status" value="1"/>
</dbReference>
<evidence type="ECO:0000256" key="2">
    <source>
        <dbReference type="PROSITE-ProRule" id="PRU00059"/>
    </source>
</evidence>
<keyword evidence="6" id="KW-1185">Reference proteome</keyword>
<gene>
    <name evidence="5" type="ORF">APLA_LOCUS14793</name>
</gene>
<keyword evidence="1" id="KW-1015">Disulfide bond</keyword>
<organism evidence="5 6">
    <name type="scientific">Arctia plantaginis</name>
    <name type="common">Wood tiger moth</name>
    <name type="synonym">Phalaena plantaginis</name>
    <dbReference type="NCBI Taxonomy" id="874455"/>
    <lineage>
        <taxon>Eukaryota</taxon>
        <taxon>Metazoa</taxon>
        <taxon>Ecdysozoa</taxon>
        <taxon>Arthropoda</taxon>
        <taxon>Hexapoda</taxon>
        <taxon>Insecta</taxon>
        <taxon>Pterygota</taxon>
        <taxon>Neoptera</taxon>
        <taxon>Endopterygota</taxon>
        <taxon>Lepidoptera</taxon>
        <taxon>Glossata</taxon>
        <taxon>Ditrysia</taxon>
        <taxon>Noctuoidea</taxon>
        <taxon>Erebidae</taxon>
        <taxon>Arctiinae</taxon>
        <taxon>Arctia</taxon>
    </lineage>
</organism>
<comment type="caution">
    <text evidence="5">The sequence shown here is derived from an EMBL/GenBank/DDBJ whole genome shotgun (WGS) entry which is preliminary data.</text>
</comment>
<evidence type="ECO:0000313" key="6">
    <source>
        <dbReference type="Proteomes" id="UP000494106"/>
    </source>
</evidence>
<keyword evidence="3" id="KW-1133">Transmembrane helix</keyword>
<sequence>MSFFIRFAEGAYLSCYCTRMISAITLLLCVNLASSILPLSLLVRDCDQVEKIDIDGVTSFMNPNFPSSYNPGTICRWVFECHVGYACRLICRSIGLPLSENCSMDKILVSTQSGDPTVDGSRVYCGGMTINAKSEGARISMMLIASESSLGGRFMCTVRSEPAIYSQRE</sequence>
<evidence type="ECO:0000313" key="5">
    <source>
        <dbReference type="EMBL" id="CAB3255222.1"/>
    </source>
</evidence>
<evidence type="ECO:0000256" key="1">
    <source>
        <dbReference type="ARBA" id="ARBA00023157"/>
    </source>
</evidence>
<evidence type="ECO:0000259" key="4">
    <source>
        <dbReference type="PROSITE" id="PS01180"/>
    </source>
</evidence>
<feature type="domain" description="CUB" evidence="4">
    <location>
        <begin position="46"/>
        <end position="161"/>
    </location>
</feature>
<dbReference type="InterPro" id="IPR035914">
    <property type="entry name" value="Sperma_CUB_dom_sf"/>
</dbReference>
<dbReference type="AlphaFoldDB" id="A0A8S1BAE0"/>
<dbReference type="Proteomes" id="UP000494106">
    <property type="component" value="Unassembled WGS sequence"/>
</dbReference>
<protein>
    <recommendedName>
        <fullName evidence="4">CUB domain-containing protein</fullName>
    </recommendedName>
</protein>
<feature type="transmembrane region" description="Helical" evidence="3">
    <location>
        <begin position="20"/>
        <end position="43"/>
    </location>
</feature>
<dbReference type="EMBL" id="CADEBC010000572">
    <property type="protein sequence ID" value="CAB3255222.1"/>
    <property type="molecule type" value="Genomic_DNA"/>
</dbReference>
<dbReference type="Pfam" id="PF00431">
    <property type="entry name" value="CUB"/>
    <property type="match status" value="1"/>
</dbReference>
<keyword evidence="3" id="KW-0812">Transmembrane</keyword>
<comment type="caution">
    <text evidence="2">Lacks conserved residue(s) required for the propagation of feature annotation.</text>
</comment>
<evidence type="ECO:0000256" key="3">
    <source>
        <dbReference type="SAM" id="Phobius"/>
    </source>
</evidence>
<dbReference type="Gene3D" id="2.60.120.290">
    <property type="entry name" value="Spermadhesin, CUB domain"/>
    <property type="match status" value="1"/>
</dbReference>
<dbReference type="InterPro" id="IPR000859">
    <property type="entry name" value="CUB_dom"/>
</dbReference>
<dbReference type="PROSITE" id="PS01180">
    <property type="entry name" value="CUB"/>
    <property type="match status" value="1"/>
</dbReference>
<proteinExistence type="predicted"/>
<reference evidence="5 6" key="1">
    <citation type="submission" date="2020-04" db="EMBL/GenBank/DDBJ databases">
        <authorList>
            <person name="Wallbank WR R."/>
            <person name="Pardo Diaz C."/>
            <person name="Kozak K."/>
            <person name="Martin S."/>
            <person name="Jiggins C."/>
            <person name="Moest M."/>
            <person name="Warren A I."/>
            <person name="Byers J.R.P. K."/>
            <person name="Montejo-Kovacevich G."/>
            <person name="Yen C E."/>
        </authorList>
    </citation>
    <scope>NUCLEOTIDE SEQUENCE [LARGE SCALE GENOMIC DNA]</scope>
</reference>
<name>A0A8S1BAE0_ARCPL</name>
<keyword evidence="3" id="KW-0472">Membrane</keyword>
<accession>A0A8S1BAE0</accession>
<dbReference type="OrthoDB" id="6380398at2759"/>